<reference evidence="1 2" key="1">
    <citation type="submission" date="2019-02" db="EMBL/GenBank/DDBJ databases">
        <title>Deep-cultivation of Planctomycetes and their phenomic and genomic characterization uncovers novel biology.</title>
        <authorList>
            <person name="Wiegand S."/>
            <person name="Jogler M."/>
            <person name="Boedeker C."/>
            <person name="Pinto D."/>
            <person name="Vollmers J."/>
            <person name="Rivas-Marin E."/>
            <person name="Kohn T."/>
            <person name="Peeters S.H."/>
            <person name="Heuer A."/>
            <person name="Rast P."/>
            <person name="Oberbeckmann S."/>
            <person name="Bunk B."/>
            <person name="Jeske O."/>
            <person name="Meyerdierks A."/>
            <person name="Storesund J.E."/>
            <person name="Kallscheuer N."/>
            <person name="Luecker S."/>
            <person name="Lage O.M."/>
            <person name="Pohl T."/>
            <person name="Merkel B.J."/>
            <person name="Hornburger P."/>
            <person name="Mueller R.-W."/>
            <person name="Bruemmer F."/>
            <person name="Labrenz M."/>
            <person name="Spormann A.M."/>
            <person name="Op Den Camp H."/>
            <person name="Overmann J."/>
            <person name="Amann R."/>
            <person name="Jetten M.S.M."/>
            <person name="Mascher T."/>
            <person name="Medema M.H."/>
            <person name="Devos D.P."/>
            <person name="Kaster A.-K."/>
            <person name="Ovreas L."/>
            <person name="Rohde M."/>
            <person name="Galperin M.Y."/>
            <person name="Jogler C."/>
        </authorList>
    </citation>
    <scope>NUCLEOTIDE SEQUENCE [LARGE SCALE GENOMIC DNA]</scope>
    <source>
        <strain evidence="1 2">CA13</strain>
    </source>
</reference>
<dbReference type="PROSITE" id="PS51257">
    <property type="entry name" value="PROKAR_LIPOPROTEIN"/>
    <property type="match status" value="1"/>
</dbReference>
<evidence type="ECO:0000313" key="1">
    <source>
        <dbReference type="EMBL" id="TWT84774.1"/>
    </source>
</evidence>
<evidence type="ECO:0000313" key="2">
    <source>
        <dbReference type="Proteomes" id="UP000315010"/>
    </source>
</evidence>
<accession>A0A5C5ZBT1</accession>
<keyword evidence="2" id="KW-1185">Reference proteome</keyword>
<comment type="caution">
    <text evidence="1">The sequence shown here is derived from an EMBL/GenBank/DDBJ whole genome shotgun (WGS) entry which is preliminary data.</text>
</comment>
<gene>
    <name evidence="1" type="ORF">CA13_62540</name>
</gene>
<organism evidence="1 2">
    <name type="scientific">Novipirellula herctigrandis</name>
    <dbReference type="NCBI Taxonomy" id="2527986"/>
    <lineage>
        <taxon>Bacteria</taxon>
        <taxon>Pseudomonadati</taxon>
        <taxon>Planctomycetota</taxon>
        <taxon>Planctomycetia</taxon>
        <taxon>Pirellulales</taxon>
        <taxon>Pirellulaceae</taxon>
        <taxon>Novipirellula</taxon>
    </lineage>
</organism>
<sequence length="153" mass="16361">MRIPLSKTDPSAQPFGGLSGCSVTAGTVISRNIAIVIVARRTNSKPLMFLSLSHVSVIHFGFPNTAFHYGVQAEIPTTRCASQYVLLHNTFCFTIRNGAANICRYFSPSNFASVGSIASAQISYPSGFGCNRSGMIDFGSLPSSSRNLSLMSK</sequence>
<name>A0A5C5ZBT1_9BACT</name>
<dbReference type="AlphaFoldDB" id="A0A5C5ZBT1"/>
<proteinExistence type="predicted"/>
<protein>
    <submittedName>
        <fullName evidence="1">Uncharacterized protein</fullName>
    </submittedName>
</protein>
<dbReference type="EMBL" id="SJPJ01000001">
    <property type="protein sequence ID" value="TWT84774.1"/>
    <property type="molecule type" value="Genomic_DNA"/>
</dbReference>
<dbReference type="Proteomes" id="UP000315010">
    <property type="component" value="Unassembled WGS sequence"/>
</dbReference>